<evidence type="ECO:0000259" key="3">
    <source>
        <dbReference type="Pfam" id="PF07705"/>
    </source>
</evidence>
<accession>A0A0K1IUE3</accession>
<dbReference type="Gene3D" id="2.60.40.680">
    <property type="match status" value="1"/>
</dbReference>
<keyword evidence="2" id="KW-1133">Transmembrane helix</keyword>
<dbReference type="PATRIC" id="fig|35746.4.peg.2120"/>
<feature type="domain" description="CARDB" evidence="3">
    <location>
        <begin position="368"/>
        <end position="441"/>
    </location>
</feature>
<dbReference type="AlphaFoldDB" id="A0A0K1IUE3"/>
<protein>
    <recommendedName>
        <fullName evidence="3">CARDB domain-containing protein</fullName>
    </recommendedName>
</protein>
<dbReference type="RefSeq" id="WP_004976135.1">
    <property type="nucleotide sequence ID" value="NZ_CP011947.1"/>
</dbReference>
<feature type="transmembrane region" description="Helical" evidence="2">
    <location>
        <begin position="476"/>
        <end position="495"/>
    </location>
</feature>
<dbReference type="SUPFAM" id="SSF49384">
    <property type="entry name" value="Carbohydrate-binding domain"/>
    <property type="match status" value="1"/>
</dbReference>
<keyword evidence="2" id="KW-0472">Membrane</keyword>
<evidence type="ECO:0000313" key="4">
    <source>
        <dbReference type="EMBL" id="AKU08049.1"/>
    </source>
</evidence>
<dbReference type="Proteomes" id="UP000066124">
    <property type="component" value="Chromosome"/>
</dbReference>
<sequence length="499" mass="49004">MSRLAFARRVVVAAVVCAVVLAGVAPFAAVSAAGAASSATVSVAGVDSVGLEETATATLRAADVPAGAGVGAFAVNVTYDPSVVSVRVADSDFAVETAAPESGVLRIVGYTDARSGPTGDVALAALDVTGESAGDATLGVEVDTLADADGSAITRTTADASVEVTGGSDGGETDGGDTTDSPDDPGGESDDDTGGSSGGSNSGGARTSVRTSASNGGLAVDIRNAKPGAPVEVDLSGVERGGVRVDGLSLTLGAKSDAKLTVRALDSVPDGTPALDGGPLSYLDVAHDVDDSAISGVNFTVSVSKATLTDRGLDPADLRLYRYSDGEWRALSTSVAGETDDEVRFTAVSPGLSVFALAPAPAGAAFAVTTGSLPSSVVVGDSVTVTATVENTGQTRGETTVDLTVDGAVSESRTLDLAPGETRSVEFVVTADAVGRYDVAVDGVSAGTLRVDAESTPTPTATTESEPATTGTSTPGFGAVTAALAAALAALVALARRRT</sequence>
<name>A0A0K1IUE3_HALGI</name>
<evidence type="ECO:0000256" key="1">
    <source>
        <dbReference type="SAM" id="MobiDB-lite"/>
    </source>
</evidence>
<dbReference type="InterPro" id="IPR008965">
    <property type="entry name" value="CBM2/CBM3_carb-bd_dom_sf"/>
</dbReference>
<dbReference type="NCBIfam" id="TIGR04213">
    <property type="entry name" value="PGF_pre_PGF"/>
    <property type="match status" value="1"/>
</dbReference>
<feature type="compositionally biased region" description="Acidic residues" evidence="1">
    <location>
        <begin position="171"/>
        <end position="193"/>
    </location>
</feature>
<evidence type="ECO:0000256" key="2">
    <source>
        <dbReference type="SAM" id="Phobius"/>
    </source>
</evidence>
<proteinExistence type="predicted"/>
<organism evidence="4 5">
    <name type="scientific">Haloferax gibbonsii</name>
    <dbReference type="NCBI Taxonomy" id="35746"/>
    <lineage>
        <taxon>Archaea</taxon>
        <taxon>Methanobacteriati</taxon>
        <taxon>Methanobacteriota</taxon>
        <taxon>Stenosarchaea group</taxon>
        <taxon>Halobacteria</taxon>
        <taxon>Halobacteriales</taxon>
        <taxon>Haloferacaceae</taxon>
        <taxon>Haloferax</taxon>
    </lineage>
</organism>
<feature type="compositionally biased region" description="Low complexity" evidence="1">
    <location>
        <begin position="454"/>
        <end position="474"/>
    </location>
</feature>
<evidence type="ECO:0000313" key="5">
    <source>
        <dbReference type="Proteomes" id="UP000066124"/>
    </source>
</evidence>
<reference evidence="5" key="1">
    <citation type="journal article" date="2015" name="J. Biotechnol.">
        <title>Complete genome sequence of Haloferax gibbonsii strain ARA6, a potential producer of polyhydroxyalkanoates and halocins isolated from Araruama, Rio de Janeiro, Brasil.</title>
        <authorList>
            <person name="Pinto L.H."/>
            <person name="D'Alincourt Carvalho-Assef A.P."/>
            <person name="Vieira R.P."/>
            <person name="Clementino M.M."/>
            <person name="Albano R.M."/>
        </authorList>
    </citation>
    <scope>NUCLEOTIDE SEQUENCE [LARGE SCALE GENOMIC DNA]</scope>
    <source>
        <strain evidence="5">ARA6</strain>
    </source>
</reference>
<dbReference type="Gene3D" id="2.60.40.10">
    <property type="entry name" value="Immunoglobulins"/>
    <property type="match status" value="1"/>
</dbReference>
<dbReference type="GeneID" id="25246285"/>
<feature type="region of interest" description="Disordered" evidence="1">
    <location>
        <begin position="156"/>
        <end position="221"/>
    </location>
</feature>
<dbReference type="InterPro" id="IPR011635">
    <property type="entry name" value="CARDB"/>
</dbReference>
<keyword evidence="2" id="KW-0812">Transmembrane</keyword>
<dbReference type="InterPro" id="IPR013783">
    <property type="entry name" value="Ig-like_fold"/>
</dbReference>
<dbReference type="Pfam" id="PF07705">
    <property type="entry name" value="CARDB"/>
    <property type="match status" value="1"/>
</dbReference>
<gene>
    <name evidence="4" type="ORF">ABY42_09960</name>
</gene>
<feature type="region of interest" description="Disordered" evidence="1">
    <location>
        <begin position="452"/>
        <end position="474"/>
    </location>
</feature>
<dbReference type="InterPro" id="IPR026453">
    <property type="entry name" value="PGF_pre_PGF"/>
</dbReference>
<dbReference type="EMBL" id="CP011947">
    <property type="protein sequence ID" value="AKU08049.1"/>
    <property type="molecule type" value="Genomic_DNA"/>
</dbReference>
<dbReference type="KEGG" id="hgi:ABY42_09960"/>
<dbReference type="GO" id="GO:0030246">
    <property type="term" value="F:carbohydrate binding"/>
    <property type="evidence" value="ECO:0007669"/>
    <property type="project" value="InterPro"/>
</dbReference>